<evidence type="ECO:0000313" key="4">
    <source>
        <dbReference type="Proteomes" id="UP000335415"/>
    </source>
</evidence>
<dbReference type="InterPro" id="IPR021207">
    <property type="entry name" value="Integr_conj_element_PFL4705"/>
</dbReference>
<evidence type="ECO:0000256" key="2">
    <source>
        <dbReference type="SAM" id="SignalP"/>
    </source>
</evidence>
<organism evidence="3 4">
    <name type="scientific">Affinibrenneria salicis</name>
    <dbReference type="NCBI Taxonomy" id="2590031"/>
    <lineage>
        <taxon>Bacteria</taxon>
        <taxon>Pseudomonadati</taxon>
        <taxon>Pseudomonadota</taxon>
        <taxon>Gammaproteobacteria</taxon>
        <taxon>Enterobacterales</taxon>
        <taxon>Pectobacteriaceae</taxon>
        <taxon>Affinibrenneria</taxon>
    </lineage>
</organism>
<dbReference type="RefSeq" id="WP_150437857.1">
    <property type="nucleotide sequence ID" value="NZ_VYKJ01000028.1"/>
</dbReference>
<reference evidence="3 4" key="1">
    <citation type="submission" date="2019-09" db="EMBL/GenBank/DDBJ databases">
        <authorList>
            <person name="Li Y."/>
        </authorList>
    </citation>
    <scope>NUCLEOTIDE SEQUENCE [LARGE SCALE GENOMIC DNA]</scope>
    <source>
        <strain evidence="3 4">L3-3HA</strain>
    </source>
</reference>
<protein>
    <submittedName>
        <fullName evidence="3">TIGR03752 family integrating conjugative element protein</fullName>
    </submittedName>
</protein>
<feature type="coiled-coil region" evidence="1">
    <location>
        <begin position="65"/>
        <end position="99"/>
    </location>
</feature>
<dbReference type="AlphaFoldDB" id="A0A5J5FPZ2"/>
<feature type="signal peptide" evidence="2">
    <location>
        <begin position="1"/>
        <end position="19"/>
    </location>
</feature>
<keyword evidence="1" id="KW-0175">Coiled coil</keyword>
<dbReference type="OrthoDB" id="7061550at2"/>
<accession>A0A5J5FPZ2</accession>
<feature type="chain" id="PRO_5023822021" evidence="2">
    <location>
        <begin position="20"/>
        <end position="469"/>
    </location>
</feature>
<keyword evidence="4" id="KW-1185">Reference proteome</keyword>
<evidence type="ECO:0000256" key="1">
    <source>
        <dbReference type="SAM" id="Coils"/>
    </source>
</evidence>
<name>A0A5J5FPZ2_9GAMM</name>
<sequence>MKLQANNLLKLLLPCLLLGAGFIGLKSCQPADSEKNKQDEHAVADLSGDELTALGIDGDTPRDTVATLVGQMKQYRQEMAEMRENSAALVQENRRLRERDQNVESRINNAISRERETFSSALQKQQSTLLDSVQEKLSQLTQKPAAADDIPLGLGLENQGVPAGALRWIEPADAMPVDKRGQPAVSGVQFPTPFGLAGDSANGQQREVLAGETPGNRAAKEVVPVYTLPENSTLTGSVAMTALLGRIPINGTVSDPYPFKILIGRDNLTANGIELPDIEGAIVSGTASGDWTLSCVRGTLHSITFVFRDGTVRTVPQAAGQSGRDGNSSQNSGSGIGWLSDPHGLPCIPGERKSNAAAYLSSQFLLSGSSAAASAFANGQTTSTVEDGSITSAITGNSGQYVLGQALGGGLKESADWFKQRYGQMFDAVYVQPGHPVALHITQQLAIDYEKQGRKVKYTPGTGNKGGLD</sequence>
<dbReference type="EMBL" id="VYKJ01000028">
    <property type="protein sequence ID" value="KAA8994637.1"/>
    <property type="molecule type" value="Genomic_DNA"/>
</dbReference>
<gene>
    <name evidence="3" type="ORF">FJU30_26100</name>
</gene>
<evidence type="ECO:0000313" key="3">
    <source>
        <dbReference type="EMBL" id="KAA8994637.1"/>
    </source>
</evidence>
<dbReference type="Proteomes" id="UP000335415">
    <property type="component" value="Unassembled WGS sequence"/>
</dbReference>
<proteinExistence type="predicted"/>
<dbReference type="NCBIfam" id="TIGR03752">
    <property type="entry name" value="conj_TIGR03752"/>
    <property type="match status" value="1"/>
</dbReference>
<comment type="caution">
    <text evidence="3">The sequence shown here is derived from an EMBL/GenBank/DDBJ whole genome shotgun (WGS) entry which is preliminary data.</text>
</comment>
<keyword evidence="2" id="KW-0732">Signal</keyword>